<keyword evidence="3" id="KW-1185">Reference proteome</keyword>
<accession>A0A8J5WVM3</accession>
<evidence type="ECO:0000313" key="2">
    <source>
        <dbReference type="EMBL" id="KAG8096321.1"/>
    </source>
</evidence>
<organism evidence="2 3">
    <name type="scientific">Zizania palustris</name>
    <name type="common">Northern wild rice</name>
    <dbReference type="NCBI Taxonomy" id="103762"/>
    <lineage>
        <taxon>Eukaryota</taxon>
        <taxon>Viridiplantae</taxon>
        <taxon>Streptophyta</taxon>
        <taxon>Embryophyta</taxon>
        <taxon>Tracheophyta</taxon>
        <taxon>Spermatophyta</taxon>
        <taxon>Magnoliopsida</taxon>
        <taxon>Liliopsida</taxon>
        <taxon>Poales</taxon>
        <taxon>Poaceae</taxon>
        <taxon>BOP clade</taxon>
        <taxon>Oryzoideae</taxon>
        <taxon>Oryzeae</taxon>
        <taxon>Zizaniinae</taxon>
        <taxon>Zizania</taxon>
    </lineage>
</organism>
<keyword evidence="1" id="KW-0472">Membrane</keyword>
<sequence length="121" mass="12847">MGGQYPRVFYPLPSLCALALDPDMASSPAPAPALAPNVVLIGVLVLFAGLAAVQRVPTPATEAEAPAPDPGCNGIHLTYAFKGRTKIRPFVADRNKQPYSFRANTTVQNSGTRPLKSWAML</sequence>
<reference evidence="2" key="2">
    <citation type="submission" date="2021-02" db="EMBL/GenBank/DDBJ databases">
        <authorList>
            <person name="Kimball J.A."/>
            <person name="Haas M.W."/>
            <person name="Macchietto M."/>
            <person name="Kono T."/>
            <person name="Duquette J."/>
            <person name="Shao M."/>
        </authorList>
    </citation>
    <scope>NUCLEOTIDE SEQUENCE</scope>
    <source>
        <tissue evidence="2">Fresh leaf tissue</tissue>
    </source>
</reference>
<dbReference type="EMBL" id="JAAALK010000079">
    <property type="protein sequence ID" value="KAG8096321.1"/>
    <property type="molecule type" value="Genomic_DNA"/>
</dbReference>
<comment type="caution">
    <text evidence="2">The sequence shown here is derived from an EMBL/GenBank/DDBJ whole genome shotgun (WGS) entry which is preliminary data.</text>
</comment>
<dbReference type="AlphaFoldDB" id="A0A8J5WVM3"/>
<keyword evidence="1" id="KW-1133">Transmembrane helix</keyword>
<dbReference type="PANTHER" id="PTHR31052">
    <property type="entry name" value="COBRA-LIKE PROTEIN 7"/>
    <property type="match status" value="1"/>
</dbReference>
<dbReference type="Proteomes" id="UP000729402">
    <property type="component" value="Unassembled WGS sequence"/>
</dbReference>
<name>A0A8J5WVM3_ZIZPA</name>
<keyword evidence="1" id="KW-0812">Transmembrane</keyword>
<protein>
    <submittedName>
        <fullName evidence="2">Uncharacterized protein</fullName>
    </submittedName>
</protein>
<dbReference type="PANTHER" id="PTHR31052:SF3">
    <property type="entry name" value="COBRA-LIKE PROTEIN 7"/>
    <property type="match status" value="1"/>
</dbReference>
<gene>
    <name evidence="2" type="ORF">GUJ93_ZPchr0013g34409</name>
</gene>
<feature type="transmembrane region" description="Helical" evidence="1">
    <location>
        <begin position="34"/>
        <end position="53"/>
    </location>
</feature>
<proteinExistence type="predicted"/>
<evidence type="ECO:0000313" key="3">
    <source>
        <dbReference type="Proteomes" id="UP000729402"/>
    </source>
</evidence>
<evidence type="ECO:0000256" key="1">
    <source>
        <dbReference type="SAM" id="Phobius"/>
    </source>
</evidence>
<reference evidence="2" key="1">
    <citation type="journal article" date="2021" name="bioRxiv">
        <title>Whole Genome Assembly and Annotation of Northern Wild Rice, Zizania palustris L., Supports a Whole Genome Duplication in the Zizania Genus.</title>
        <authorList>
            <person name="Haas M."/>
            <person name="Kono T."/>
            <person name="Macchietto M."/>
            <person name="Millas R."/>
            <person name="McGilp L."/>
            <person name="Shao M."/>
            <person name="Duquette J."/>
            <person name="Hirsch C.N."/>
            <person name="Kimball J."/>
        </authorList>
    </citation>
    <scope>NUCLEOTIDE SEQUENCE</scope>
    <source>
        <tissue evidence="2">Fresh leaf tissue</tissue>
    </source>
</reference>